<comment type="cofactor">
    <cofactor evidence="8">
        <name>Mn(2+)</name>
        <dbReference type="ChEBI" id="CHEBI:29035"/>
    </cofactor>
    <cofactor evidence="8">
        <name>Fe(2+)</name>
        <dbReference type="ChEBI" id="CHEBI:29033"/>
    </cofactor>
    <text evidence="8">Binds 1 Mn(2+) or Fe(2+) ion per subunit.</text>
</comment>
<feature type="binding site" evidence="7">
    <location>
        <position position="134"/>
    </location>
    <ligand>
        <name>Zn(2+)</name>
        <dbReference type="ChEBI" id="CHEBI:29105"/>
    </ligand>
</feature>
<dbReference type="GO" id="GO:1900376">
    <property type="term" value="P:regulation of secondary metabolite biosynthetic process"/>
    <property type="evidence" value="ECO:0007669"/>
    <property type="project" value="TreeGrafter"/>
</dbReference>
<organism evidence="9 10">
    <name type="scientific">Halanaerobacter jeridensis</name>
    <dbReference type="NCBI Taxonomy" id="706427"/>
    <lineage>
        <taxon>Bacteria</taxon>
        <taxon>Bacillati</taxon>
        <taxon>Bacillota</taxon>
        <taxon>Clostridia</taxon>
        <taxon>Halanaerobiales</taxon>
        <taxon>Halobacteroidaceae</taxon>
        <taxon>Halanaerobacter</taxon>
    </lineage>
</organism>
<comment type="caution">
    <text evidence="9">The sequence shown here is derived from an EMBL/GenBank/DDBJ whole genome shotgun (WGS) entry which is preliminary data.</text>
</comment>
<dbReference type="InterPro" id="IPR036388">
    <property type="entry name" value="WH-like_DNA-bd_sf"/>
</dbReference>
<dbReference type="GO" id="GO:0008270">
    <property type="term" value="F:zinc ion binding"/>
    <property type="evidence" value="ECO:0007669"/>
    <property type="project" value="TreeGrafter"/>
</dbReference>
<dbReference type="PANTHER" id="PTHR33202:SF8">
    <property type="entry name" value="PEROXIDE-RESPONSIVE REPRESSOR PERR"/>
    <property type="match status" value="1"/>
</dbReference>
<gene>
    <name evidence="9" type="ORF">JOC47_001355</name>
</gene>
<evidence type="ECO:0000256" key="2">
    <source>
        <dbReference type="ARBA" id="ARBA00022491"/>
    </source>
</evidence>
<dbReference type="RefSeq" id="WP_204701284.1">
    <property type="nucleotide sequence ID" value="NZ_JAFBDQ010000005.1"/>
</dbReference>
<dbReference type="GO" id="GO:0000976">
    <property type="term" value="F:transcription cis-regulatory region binding"/>
    <property type="evidence" value="ECO:0007669"/>
    <property type="project" value="TreeGrafter"/>
</dbReference>
<dbReference type="SUPFAM" id="SSF46785">
    <property type="entry name" value="Winged helix' DNA-binding domain"/>
    <property type="match status" value="1"/>
</dbReference>
<keyword evidence="7" id="KW-0479">Metal-binding</keyword>
<comment type="similarity">
    <text evidence="1">Belongs to the Fur family.</text>
</comment>
<dbReference type="PANTHER" id="PTHR33202">
    <property type="entry name" value="ZINC UPTAKE REGULATION PROTEIN"/>
    <property type="match status" value="1"/>
</dbReference>
<keyword evidence="8" id="KW-0408">Iron</keyword>
<evidence type="ECO:0000256" key="6">
    <source>
        <dbReference type="ARBA" id="ARBA00023163"/>
    </source>
</evidence>
<evidence type="ECO:0000256" key="1">
    <source>
        <dbReference type="ARBA" id="ARBA00007957"/>
    </source>
</evidence>
<keyword evidence="4" id="KW-0805">Transcription regulation</keyword>
<keyword evidence="2" id="KW-0678">Repressor</keyword>
<keyword evidence="6" id="KW-0804">Transcription</keyword>
<feature type="binding site" evidence="8">
    <location>
        <position position="126"/>
    </location>
    <ligand>
        <name>Fe cation</name>
        <dbReference type="ChEBI" id="CHEBI:24875"/>
    </ligand>
</feature>
<evidence type="ECO:0000256" key="8">
    <source>
        <dbReference type="PIRSR" id="PIRSR602481-2"/>
    </source>
</evidence>
<comment type="cofactor">
    <cofactor evidence="7">
        <name>Zn(2+)</name>
        <dbReference type="ChEBI" id="CHEBI:29105"/>
    </cofactor>
    <text evidence="7">Binds 1 zinc ion per subunit.</text>
</comment>
<evidence type="ECO:0000256" key="7">
    <source>
        <dbReference type="PIRSR" id="PIRSR602481-1"/>
    </source>
</evidence>
<name>A0A938XPF5_9FIRM</name>
<dbReference type="Gene3D" id="3.30.1490.190">
    <property type="match status" value="1"/>
</dbReference>
<dbReference type="Pfam" id="PF01475">
    <property type="entry name" value="FUR"/>
    <property type="match status" value="1"/>
</dbReference>
<feature type="binding site" evidence="7">
    <location>
        <position position="137"/>
    </location>
    <ligand>
        <name>Zn(2+)</name>
        <dbReference type="ChEBI" id="CHEBI:29105"/>
    </ligand>
</feature>
<keyword evidence="10" id="KW-1185">Reference proteome</keyword>
<evidence type="ECO:0000313" key="9">
    <source>
        <dbReference type="EMBL" id="MBM7556512.1"/>
    </source>
</evidence>
<dbReference type="InterPro" id="IPR002481">
    <property type="entry name" value="FUR"/>
</dbReference>
<evidence type="ECO:0000256" key="4">
    <source>
        <dbReference type="ARBA" id="ARBA00023015"/>
    </source>
</evidence>
<feature type="binding site" evidence="7">
    <location>
        <position position="98"/>
    </location>
    <ligand>
        <name>Zn(2+)</name>
        <dbReference type="ChEBI" id="CHEBI:29105"/>
    </ligand>
</feature>
<feature type="binding site" evidence="7">
    <location>
        <position position="95"/>
    </location>
    <ligand>
        <name>Zn(2+)</name>
        <dbReference type="ChEBI" id="CHEBI:29105"/>
    </ligand>
</feature>
<dbReference type="AlphaFoldDB" id="A0A938XPF5"/>
<dbReference type="Proteomes" id="UP000774000">
    <property type="component" value="Unassembled WGS sequence"/>
</dbReference>
<accession>A0A938XPF5</accession>
<keyword evidence="5" id="KW-0238">DNA-binding</keyword>
<dbReference type="Gene3D" id="1.10.10.10">
    <property type="entry name" value="Winged helix-like DNA-binding domain superfamily/Winged helix DNA-binding domain"/>
    <property type="match status" value="1"/>
</dbReference>
<sequence length="142" mass="16670">MDDLAEWKNKLKAEGIRCTKQRINILNILLEQSKPLTAKEIHQKLEDAEISLRLSTIYRTLNLFENKRFIKKLNINDQESKFELMGEVHHHHLVCVNCNQIVPLDCPLQEYEDELSSETGYQIQDHSIKFYGLCPDCQKNDK</sequence>
<proteinExistence type="inferred from homology"/>
<dbReference type="InterPro" id="IPR036390">
    <property type="entry name" value="WH_DNA-bd_sf"/>
</dbReference>
<dbReference type="GO" id="GO:0003700">
    <property type="term" value="F:DNA-binding transcription factor activity"/>
    <property type="evidence" value="ECO:0007669"/>
    <property type="project" value="InterPro"/>
</dbReference>
<dbReference type="EMBL" id="JAFBDQ010000005">
    <property type="protein sequence ID" value="MBM7556512.1"/>
    <property type="molecule type" value="Genomic_DNA"/>
</dbReference>
<dbReference type="GO" id="GO:0045892">
    <property type="term" value="P:negative regulation of DNA-templated transcription"/>
    <property type="evidence" value="ECO:0007669"/>
    <property type="project" value="TreeGrafter"/>
</dbReference>
<feature type="binding site" evidence="8">
    <location>
        <position position="89"/>
    </location>
    <ligand>
        <name>Fe cation</name>
        <dbReference type="ChEBI" id="CHEBI:24875"/>
    </ligand>
</feature>
<reference evidence="9" key="1">
    <citation type="submission" date="2021-01" db="EMBL/GenBank/DDBJ databases">
        <title>Genomic Encyclopedia of Type Strains, Phase IV (KMG-IV): sequencing the most valuable type-strain genomes for metagenomic binning, comparative biology and taxonomic classification.</title>
        <authorList>
            <person name="Goeker M."/>
        </authorList>
    </citation>
    <scope>NUCLEOTIDE SEQUENCE</scope>
    <source>
        <strain evidence="9">DSM 23230</strain>
    </source>
</reference>
<dbReference type="InterPro" id="IPR043135">
    <property type="entry name" value="Fur_C"/>
</dbReference>
<dbReference type="CDD" id="cd07153">
    <property type="entry name" value="Fur_like"/>
    <property type="match status" value="1"/>
</dbReference>
<evidence type="ECO:0000256" key="5">
    <source>
        <dbReference type="ARBA" id="ARBA00023125"/>
    </source>
</evidence>
<protein>
    <submittedName>
        <fullName evidence="9">Fe2+ or Zn2+ uptake regulation protein</fullName>
    </submittedName>
</protein>
<evidence type="ECO:0000313" key="10">
    <source>
        <dbReference type="Proteomes" id="UP000774000"/>
    </source>
</evidence>
<keyword evidence="3 7" id="KW-0862">Zinc</keyword>
<evidence type="ECO:0000256" key="3">
    <source>
        <dbReference type="ARBA" id="ARBA00022833"/>
    </source>
</evidence>